<organism evidence="2 3">
    <name type="scientific">Anaerobaca lacustris</name>
    <dbReference type="NCBI Taxonomy" id="3044600"/>
    <lineage>
        <taxon>Bacteria</taxon>
        <taxon>Pseudomonadati</taxon>
        <taxon>Planctomycetota</taxon>
        <taxon>Phycisphaerae</taxon>
        <taxon>Sedimentisphaerales</taxon>
        <taxon>Anaerobacaceae</taxon>
        <taxon>Anaerobaca</taxon>
    </lineage>
</organism>
<evidence type="ECO:0000313" key="3">
    <source>
        <dbReference type="Proteomes" id="UP001431776"/>
    </source>
</evidence>
<sequence length="160" mass="16651">MLKKSLLAVALVALLASMAPAGEIKLTNWPTVWATQDITKIPVLMDIGYWVLIKDQDKLKIKLAQTSAAGAGKHRYEGQTDVAIQCNFDMQLSTSISKVGSWAGGLESSVTPNTLSAGGGTVTVKAVAKDVELGTGGFLGGTKDVQVATVTLKVAPQGLP</sequence>
<reference evidence="2" key="1">
    <citation type="submission" date="2023-05" db="EMBL/GenBank/DDBJ databases">
        <title>Anaerotaeda fermentans gen. nov., sp. nov., a novel anaerobic planctomycete of the new family within the order Sedimentisphaerales isolated from Taman Peninsula, Russia.</title>
        <authorList>
            <person name="Khomyakova M.A."/>
            <person name="Merkel A.Y."/>
            <person name="Slobodkin A.I."/>
        </authorList>
    </citation>
    <scope>NUCLEOTIDE SEQUENCE</scope>
    <source>
        <strain evidence="2">M17dextr</strain>
    </source>
</reference>
<evidence type="ECO:0000256" key="1">
    <source>
        <dbReference type="SAM" id="SignalP"/>
    </source>
</evidence>
<keyword evidence="1" id="KW-0732">Signal</keyword>
<dbReference type="AlphaFoldDB" id="A0AAW6TWQ7"/>
<gene>
    <name evidence="2" type="ORF">QJ522_04610</name>
</gene>
<feature type="chain" id="PRO_5043397985" evidence="1">
    <location>
        <begin position="22"/>
        <end position="160"/>
    </location>
</feature>
<dbReference type="EMBL" id="JASCXX010000004">
    <property type="protein sequence ID" value="MDI6448316.1"/>
    <property type="molecule type" value="Genomic_DNA"/>
</dbReference>
<dbReference type="Proteomes" id="UP001431776">
    <property type="component" value="Unassembled WGS sequence"/>
</dbReference>
<dbReference type="RefSeq" id="WP_349243724.1">
    <property type="nucleotide sequence ID" value="NZ_JASCXX010000004.1"/>
</dbReference>
<name>A0AAW6TWQ7_9BACT</name>
<accession>A0AAW6TWQ7</accession>
<comment type="caution">
    <text evidence="2">The sequence shown here is derived from an EMBL/GenBank/DDBJ whole genome shotgun (WGS) entry which is preliminary data.</text>
</comment>
<protein>
    <submittedName>
        <fullName evidence="2">Uncharacterized protein</fullName>
    </submittedName>
</protein>
<proteinExistence type="predicted"/>
<feature type="signal peptide" evidence="1">
    <location>
        <begin position="1"/>
        <end position="21"/>
    </location>
</feature>
<evidence type="ECO:0000313" key="2">
    <source>
        <dbReference type="EMBL" id="MDI6448316.1"/>
    </source>
</evidence>
<keyword evidence="3" id="KW-1185">Reference proteome</keyword>